<name>A0A9W9TDT8_9EURO</name>
<dbReference type="RefSeq" id="XP_058313459.1">
    <property type="nucleotide sequence ID" value="XM_058448048.1"/>
</dbReference>
<protein>
    <recommendedName>
        <fullName evidence="4">Transport protein particle subunit trs85-2</fullName>
    </recommendedName>
</protein>
<proteinExistence type="predicted"/>
<reference evidence="2" key="2">
    <citation type="journal article" date="2023" name="IMA Fungus">
        <title>Comparative genomic study of the Penicillium genus elucidates a diverse pangenome and 15 lateral gene transfer events.</title>
        <authorList>
            <person name="Petersen C."/>
            <person name="Sorensen T."/>
            <person name="Nielsen M.R."/>
            <person name="Sondergaard T.E."/>
            <person name="Sorensen J.L."/>
            <person name="Fitzpatrick D.A."/>
            <person name="Frisvad J.C."/>
            <person name="Nielsen K.L."/>
        </authorList>
    </citation>
    <scope>NUCLEOTIDE SEQUENCE</scope>
    <source>
        <strain evidence="2">IBT 15544</strain>
    </source>
</reference>
<dbReference type="OrthoDB" id="203724at2759"/>
<dbReference type="InterPro" id="IPR024420">
    <property type="entry name" value="TRAPP_III_complex_Trs85"/>
</dbReference>
<reference evidence="2" key="1">
    <citation type="submission" date="2022-12" db="EMBL/GenBank/DDBJ databases">
        <authorList>
            <person name="Petersen C."/>
        </authorList>
    </citation>
    <scope>NUCLEOTIDE SEQUENCE</scope>
    <source>
        <strain evidence="2">IBT 15544</strain>
    </source>
</reference>
<feature type="region of interest" description="Disordered" evidence="1">
    <location>
        <begin position="426"/>
        <end position="446"/>
    </location>
</feature>
<keyword evidence="3" id="KW-1185">Reference proteome</keyword>
<feature type="region of interest" description="Disordered" evidence="1">
    <location>
        <begin position="1"/>
        <end position="92"/>
    </location>
</feature>
<evidence type="ECO:0000313" key="2">
    <source>
        <dbReference type="EMBL" id="KAJ5218886.1"/>
    </source>
</evidence>
<dbReference type="Pfam" id="PF12739">
    <property type="entry name" value="TRAPPC-Trs85"/>
    <property type="match status" value="1"/>
</dbReference>
<sequence>MTSPGDGTPVKPPPSFSPGPARATSKSRYPDGQEVTHSIDAELAEARSPSSPTPLSATTAELPIRSASPHARSVRSSTPQLARSSLGSPFDGRFDGSEDIRSLIIRAFSPTVTVHASEDTDELVRNKGFRGGFCELIRPFGETVPGKVIIRDSVGSSRAWEDYGVRFVDLKGFGRSPPGRDSARDSPLAQIEEVLEKQLNSAEGPIGSSVPSKDVLGFPATTPLCKLFLRQLLSSTSAAPHETFGHPVASVITISSRNPAPLETLRQLYAESNTGDKRLPEWVNQEYLRYYVLIHDEERDDITESTKLYDQMKRHFGLHCHLLRLRSSQCVVTDDDSVQVPQCEWLSPQRTVIRETLVDLGTDDTPYLFDSDATAIRSFIRELIVQSVIPFMENRVAVWNDQVASRRRGISGRFMSMSRRWAGFGSGSRSGIGGSSGSGSGNYDSDQHFYSPDSPEAILRKMADFAVMLRDWKLSASTYEMIRSDFGNDKAWKYHAAAHEMCAVSTLLNPMAMSAKIKLESVDQMFETACYSYLTRCSDPTHALRCLALAVELLKSRGGSATESAARWAMRVMDFGLVGSVGQILFMERVAACYASKTPAGGAKWGARRRKAGMWSLFAADQWLKLGKPNLASACVEEAERLYGEVLETDGIFPMPEMQTFVDNLRHAVKVEYLEARGFDARDEPATEDPLDTEETSEKLEKIDKRNHRRSLIGLPGQLDAGNLKMTATVRDSENSPNDDFERA</sequence>
<accession>A0A9W9TDT8</accession>
<evidence type="ECO:0008006" key="4">
    <source>
        <dbReference type="Google" id="ProtNLM"/>
    </source>
</evidence>
<dbReference type="GeneID" id="83175348"/>
<dbReference type="GO" id="GO:1990072">
    <property type="term" value="C:TRAPPIII protein complex"/>
    <property type="evidence" value="ECO:0007669"/>
    <property type="project" value="TreeGrafter"/>
</dbReference>
<feature type="compositionally biased region" description="Gly residues" evidence="1">
    <location>
        <begin position="426"/>
        <end position="440"/>
    </location>
</feature>
<dbReference type="AlphaFoldDB" id="A0A9W9TDT8"/>
<feature type="compositionally biased region" description="Polar residues" evidence="1">
    <location>
        <begin position="74"/>
        <end position="87"/>
    </location>
</feature>
<comment type="caution">
    <text evidence="2">The sequence shown here is derived from an EMBL/GenBank/DDBJ whole genome shotgun (WGS) entry which is preliminary data.</text>
</comment>
<dbReference type="PANTHER" id="PTHR12975">
    <property type="entry name" value="TRANSPORT PROTEIN TRAPP"/>
    <property type="match status" value="1"/>
</dbReference>
<dbReference type="EMBL" id="JAPQKR010000004">
    <property type="protein sequence ID" value="KAJ5218886.1"/>
    <property type="molecule type" value="Genomic_DNA"/>
</dbReference>
<dbReference type="PANTHER" id="PTHR12975:SF6">
    <property type="entry name" value="TRAFFICKING PROTEIN PARTICLE COMPLEX SUBUNIT 8"/>
    <property type="match status" value="1"/>
</dbReference>
<evidence type="ECO:0000256" key="1">
    <source>
        <dbReference type="SAM" id="MobiDB-lite"/>
    </source>
</evidence>
<gene>
    <name evidence="2" type="ORF">N7498_000985</name>
</gene>
<dbReference type="Proteomes" id="UP001150904">
    <property type="component" value="Unassembled WGS sequence"/>
</dbReference>
<evidence type="ECO:0000313" key="3">
    <source>
        <dbReference type="Proteomes" id="UP001150904"/>
    </source>
</evidence>
<feature type="compositionally biased region" description="Low complexity" evidence="1">
    <location>
        <begin position="46"/>
        <end position="60"/>
    </location>
</feature>
<organism evidence="2 3">
    <name type="scientific">Penicillium cinerascens</name>
    <dbReference type="NCBI Taxonomy" id="70096"/>
    <lineage>
        <taxon>Eukaryota</taxon>
        <taxon>Fungi</taxon>
        <taxon>Dikarya</taxon>
        <taxon>Ascomycota</taxon>
        <taxon>Pezizomycotina</taxon>
        <taxon>Eurotiomycetes</taxon>
        <taxon>Eurotiomycetidae</taxon>
        <taxon>Eurotiales</taxon>
        <taxon>Aspergillaceae</taxon>
        <taxon>Penicillium</taxon>
    </lineage>
</organism>